<name>A0A3G3MAJ9_9CAUD</name>
<gene>
    <name evidence="1" type="primary">9</name>
    <name evidence="1" type="ORF">SEA_OCTOBIEN14_9</name>
</gene>
<sequence>MTDDKQIEEVLALLHGPMEPLDHELALHMQDGPLGPAIKHPLVCDLFAPPGFYSILNERLRFKKESVAKAIEDKRWEAAVWLHEKPFRADALAKIARESILTDRQYWELVGAVWTNTENAWECASVWRHLWGSSRPMRGNAMSEEDHHALRVEMGDELTIYRGHDASYADSEFGLSWTLSYDKAVWFAGRFGAAAPSVVKGTVNTDDVLAFFTNRGEQEIVVFPESVKDMQ</sequence>
<dbReference type="EMBL" id="MH976515">
    <property type="protein sequence ID" value="AYR03157.1"/>
    <property type="molecule type" value="Genomic_DNA"/>
</dbReference>
<accession>A0A3G3MAJ9</accession>
<protein>
    <submittedName>
        <fullName evidence="1">Uncharacterized protein</fullName>
    </submittedName>
</protein>
<evidence type="ECO:0000313" key="1">
    <source>
        <dbReference type="EMBL" id="AYR03157.1"/>
    </source>
</evidence>
<dbReference type="KEGG" id="vg:70080798"/>
<keyword evidence="2" id="KW-1185">Reference proteome</keyword>
<dbReference type="RefSeq" id="YP_010246254.1">
    <property type="nucleotide sequence ID" value="NC_060134.1"/>
</dbReference>
<organism evidence="1 2">
    <name type="scientific">Gordonia phage Octobien14</name>
    <dbReference type="NCBI Taxonomy" id="2483673"/>
    <lineage>
        <taxon>Viruses</taxon>
        <taxon>Duplodnaviria</taxon>
        <taxon>Heunggongvirae</taxon>
        <taxon>Uroviricota</taxon>
        <taxon>Caudoviricetes</taxon>
        <taxon>Deeyouvirinae</taxon>
        <taxon>Octobienvirus</taxon>
        <taxon>Octobienvirus octobien14</taxon>
    </lineage>
</organism>
<dbReference type="Proteomes" id="UP000280547">
    <property type="component" value="Segment"/>
</dbReference>
<evidence type="ECO:0000313" key="2">
    <source>
        <dbReference type="Proteomes" id="UP000280547"/>
    </source>
</evidence>
<reference evidence="1 2" key="1">
    <citation type="submission" date="2018-09" db="EMBL/GenBank/DDBJ databases">
        <authorList>
            <person name="Amanuel B.M."/>
            <person name="Anspach C.J."/>
            <person name="Chiquito R.J."/>
            <person name="Gales J.M."/>
            <person name="Hall T."/>
            <person name="Hotaki K."/>
            <person name="Lozano B."/>
            <person name="Mugisha B."/>
            <person name="Fogarty M.P."/>
            <person name="Leadon S.A."/>
            <person name="Molloy S.D."/>
            <person name="Garlena R.A."/>
            <person name="Russell D.A."/>
            <person name="Pope W.H."/>
            <person name="Jacobs-Sera D."/>
            <person name="Hatfull G.F."/>
        </authorList>
    </citation>
    <scope>NUCLEOTIDE SEQUENCE [LARGE SCALE GENOMIC DNA]</scope>
</reference>
<proteinExistence type="predicted"/>
<dbReference type="GeneID" id="70080798"/>